<dbReference type="GO" id="GO:0016987">
    <property type="term" value="F:sigma factor activity"/>
    <property type="evidence" value="ECO:0007669"/>
    <property type="project" value="UniProtKB-KW"/>
</dbReference>
<dbReference type="GO" id="GO:0006352">
    <property type="term" value="P:DNA-templated transcription initiation"/>
    <property type="evidence" value="ECO:0007669"/>
    <property type="project" value="InterPro"/>
</dbReference>
<dbReference type="SUPFAM" id="SSF88946">
    <property type="entry name" value="Sigma2 domain of RNA polymerase sigma factors"/>
    <property type="match status" value="1"/>
</dbReference>
<evidence type="ECO:0000256" key="1">
    <source>
        <dbReference type="ARBA" id="ARBA00010641"/>
    </source>
</evidence>
<comment type="caution">
    <text evidence="7">The sequence shown here is derived from an EMBL/GenBank/DDBJ whole genome shotgun (WGS) entry which is preliminary data.</text>
</comment>
<dbReference type="CDD" id="cd06171">
    <property type="entry name" value="Sigma70_r4"/>
    <property type="match status" value="1"/>
</dbReference>
<evidence type="ECO:0000259" key="5">
    <source>
        <dbReference type="Pfam" id="PF04542"/>
    </source>
</evidence>
<dbReference type="InterPro" id="IPR013324">
    <property type="entry name" value="RNA_pol_sigma_r3/r4-like"/>
</dbReference>
<dbReference type="InterPro" id="IPR007627">
    <property type="entry name" value="RNA_pol_sigma70_r2"/>
</dbReference>
<accession>A0A1V9FGJ0</accession>
<name>A0A1V9FGJ0_9BACT</name>
<dbReference type="STRING" id="550983.A4R26_24570"/>
<evidence type="ECO:0008006" key="9">
    <source>
        <dbReference type="Google" id="ProtNLM"/>
    </source>
</evidence>
<proteinExistence type="inferred from homology"/>
<keyword evidence="4" id="KW-0804">Transcription</keyword>
<keyword evidence="3" id="KW-0731">Sigma factor</keyword>
<feature type="domain" description="RNA polymerase sigma factor 70 region 4 type 2" evidence="6">
    <location>
        <begin position="128"/>
        <end position="178"/>
    </location>
</feature>
<keyword evidence="2" id="KW-0805">Transcription regulation</keyword>
<sequence length="200" mass="23621">MDSNSTHEDASLIVQIRSGDYDAFTLLYNKYIRQLTQYGLKFIPDLPAVEDCLHDVFVWLWANRQKLNIHSSVKSYLFKSLRTTLLHWLHRQDRLQTLTPGDEQSYRFELQLTPETLFLHNEQHRQIRQQIESVLLTLTAKQKEVIYLRYYEGLNFEDIARNMNLSVKACYKLMGRAIAVLRDNMVCSILFVIYCCQPVL</sequence>
<dbReference type="InterPro" id="IPR014284">
    <property type="entry name" value="RNA_pol_sigma-70_dom"/>
</dbReference>
<dbReference type="Gene3D" id="1.10.10.10">
    <property type="entry name" value="Winged helix-like DNA-binding domain superfamily/Winged helix DNA-binding domain"/>
    <property type="match status" value="1"/>
</dbReference>
<organism evidence="7 8">
    <name type="scientific">Niastella populi</name>
    <dbReference type="NCBI Taxonomy" id="550983"/>
    <lineage>
        <taxon>Bacteria</taxon>
        <taxon>Pseudomonadati</taxon>
        <taxon>Bacteroidota</taxon>
        <taxon>Chitinophagia</taxon>
        <taxon>Chitinophagales</taxon>
        <taxon>Chitinophagaceae</taxon>
        <taxon>Niastella</taxon>
    </lineage>
</organism>
<evidence type="ECO:0000256" key="4">
    <source>
        <dbReference type="ARBA" id="ARBA00023163"/>
    </source>
</evidence>
<feature type="domain" description="RNA polymerase sigma-70 region 2" evidence="5">
    <location>
        <begin position="27"/>
        <end position="94"/>
    </location>
</feature>
<dbReference type="Proteomes" id="UP000192276">
    <property type="component" value="Unassembled WGS sequence"/>
</dbReference>
<protein>
    <recommendedName>
        <fullName evidence="9">RNA polymerase sigma factor 70 region 4 type 2 domain-containing protein</fullName>
    </recommendedName>
</protein>
<dbReference type="InterPro" id="IPR036388">
    <property type="entry name" value="WH-like_DNA-bd_sf"/>
</dbReference>
<dbReference type="NCBIfam" id="TIGR02937">
    <property type="entry name" value="sigma70-ECF"/>
    <property type="match status" value="1"/>
</dbReference>
<keyword evidence="8" id="KW-1185">Reference proteome</keyword>
<evidence type="ECO:0000256" key="2">
    <source>
        <dbReference type="ARBA" id="ARBA00023015"/>
    </source>
</evidence>
<dbReference type="PANTHER" id="PTHR43133">
    <property type="entry name" value="RNA POLYMERASE ECF-TYPE SIGMA FACTO"/>
    <property type="match status" value="1"/>
</dbReference>
<dbReference type="InterPro" id="IPR013249">
    <property type="entry name" value="RNA_pol_sigma70_r4_t2"/>
</dbReference>
<dbReference type="PANTHER" id="PTHR43133:SF46">
    <property type="entry name" value="RNA POLYMERASE SIGMA-70 FACTOR ECF SUBFAMILY"/>
    <property type="match status" value="1"/>
</dbReference>
<dbReference type="InterPro" id="IPR013325">
    <property type="entry name" value="RNA_pol_sigma_r2"/>
</dbReference>
<evidence type="ECO:0000259" key="6">
    <source>
        <dbReference type="Pfam" id="PF08281"/>
    </source>
</evidence>
<comment type="similarity">
    <text evidence="1">Belongs to the sigma-70 factor family. ECF subfamily.</text>
</comment>
<evidence type="ECO:0000313" key="8">
    <source>
        <dbReference type="Proteomes" id="UP000192276"/>
    </source>
</evidence>
<dbReference type="Pfam" id="PF04542">
    <property type="entry name" value="Sigma70_r2"/>
    <property type="match status" value="1"/>
</dbReference>
<dbReference type="AlphaFoldDB" id="A0A1V9FGJ0"/>
<dbReference type="EMBL" id="LWBP01000194">
    <property type="protein sequence ID" value="OQP57397.1"/>
    <property type="molecule type" value="Genomic_DNA"/>
</dbReference>
<evidence type="ECO:0000256" key="3">
    <source>
        <dbReference type="ARBA" id="ARBA00023082"/>
    </source>
</evidence>
<dbReference type="SUPFAM" id="SSF88659">
    <property type="entry name" value="Sigma3 and sigma4 domains of RNA polymerase sigma factors"/>
    <property type="match status" value="1"/>
</dbReference>
<evidence type="ECO:0000313" key="7">
    <source>
        <dbReference type="EMBL" id="OQP57397.1"/>
    </source>
</evidence>
<reference evidence="8" key="1">
    <citation type="submission" date="2016-04" db="EMBL/GenBank/DDBJ databases">
        <authorList>
            <person name="Chen L."/>
            <person name="Zhuang W."/>
            <person name="Wang G."/>
        </authorList>
    </citation>
    <scope>NUCLEOTIDE SEQUENCE [LARGE SCALE GENOMIC DNA]</scope>
    <source>
        <strain evidence="8">208</strain>
    </source>
</reference>
<dbReference type="Pfam" id="PF08281">
    <property type="entry name" value="Sigma70_r4_2"/>
    <property type="match status" value="1"/>
</dbReference>
<dbReference type="GO" id="GO:0003677">
    <property type="term" value="F:DNA binding"/>
    <property type="evidence" value="ECO:0007669"/>
    <property type="project" value="InterPro"/>
</dbReference>
<dbReference type="Gene3D" id="1.10.1740.10">
    <property type="match status" value="1"/>
</dbReference>
<gene>
    <name evidence="7" type="ORF">A4R26_24570</name>
</gene>
<dbReference type="InterPro" id="IPR039425">
    <property type="entry name" value="RNA_pol_sigma-70-like"/>
</dbReference>